<keyword evidence="10" id="KW-1185">Reference proteome</keyword>
<evidence type="ECO:0000256" key="6">
    <source>
        <dbReference type="ARBA" id="ARBA00023136"/>
    </source>
</evidence>
<keyword evidence="4 7" id="KW-0812">Transmembrane</keyword>
<dbReference type="InterPro" id="IPR003399">
    <property type="entry name" value="Mce/MlaD"/>
</dbReference>
<keyword evidence="3" id="KW-0997">Cell inner membrane</keyword>
<dbReference type="PANTHER" id="PTHR30462:SF0">
    <property type="entry name" value="INTERMEMBRANE TRANSPORT PROTEIN YEBT"/>
    <property type="match status" value="1"/>
</dbReference>
<evidence type="ECO:0000313" key="9">
    <source>
        <dbReference type="EMBL" id="AJE47809.1"/>
    </source>
</evidence>
<keyword evidence="2" id="KW-1003">Cell membrane</keyword>
<dbReference type="KEGG" id="cid:P73_3094"/>
<dbReference type="Proteomes" id="UP000031521">
    <property type="component" value="Chromosome"/>
</dbReference>
<sequence length="701" mass="74209">MTEPEPASTVVEGPKRSFWRNLSLVWLVPLAALAVTLFIAWQSWAERGTVIEISFENAAGITPEETLIRYRDVNIGVVEDVSFSSDLAAVVVHARIDRTVAGVLPENAQFWVVRPEVSASGITGLSTVLSGVYIQAAFSPQEDARADRFEGMEEAPLVLPGMRGTRVTLRTRDGGQITAGAPIYYRGIEVGKIEAPRLDRNGEEVIVDAFINAPHDRRLTTATRFWQTSGFSVNFGPQGLDLSVGSIAGLIRGGLSFDTVFSGGQPVEPGQIFDLYESEQEARSSVFNEAIENPVDLSVEFEQSVAGLTVGSPVVYKGVRIGAVSTLGAFVEGEGEDQTVILRAVISIDPGRLGLDPEAPPAETIAFFANAVHNGLRARLVSQSIFSRTLAVELAEIPEAAPETLGIFAATAPLLPSVVSNLPDAAATAEGLLNRVDNLPVEELMDQAIATLASIETLAGDENLRAAPDAFVGLMNDARGIVGSDDAQALPGELRAIIGELRGVAEELRAAEAVNRLVAALDAASEAADTVSEVAGSFDDKTSAVPQLLEDLDTLTQKANSLEVEQFLAMASAFLDGADRLIDQESTRALPESLTGALDEAQAALAELRGGGVVENANATFASAREAARAVEEAAADLPAIATRLDGLVGEAEGVLSGYGQNSRFNRETLEALRELRSAAQALSSLARTLERNPNSILFGR</sequence>
<dbReference type="PANTHER" id="PTHR30462">
    <property type="entry name" value="INTERMEMBRANE TRANSPORT PROTEIN PQIB-RELATED"/>
    <property type="match status" value="1"/>
</dbReference>
<dbReference type="EMBL" id="CP004393">
    <property type="protein sequence ID" value="AJE47809.1"/>
    <property type="molecule type" value="Genomic_DNA"/>
</dbReference>
<evidence type="ECO:0000256" key="4">
    <source>
        <dbReference type="ARBA" id="ARBA00022692"/>
    </source>
</evidence>
<proteinExistence type="predicted"/>
<comment type="subcellular location">
    <subcellularLocation>
        <location evidence="1">Cell inner membrane</location>
    </subcellularLocation>
</comment>
<feature type="domain" description="Mce/MlaD" evidence="8">
    <location>
        <begin position="48"/>
        <end position="135"/>
    </location>
</feature>
<organism evidence="9 10">
    <name type="scientific">Celeribacter indicus</name>
    <dbReference type="NCBI Taxonomy" id="1208324"/>
    <lineage>
        <taxon>Bacteria</taxon>
        <taxon>Pseudomonadati</taxon>
        <taxon>Pseudomonadota</taxon>
        <taxon>Alphaproteobacteria</taxon>
        <taxon>Rhodobacterales</taxon>
        <taxon>Roseobacteraceae</taxon>
        <taxon>Celeribacter</taxon>
    </lineage>
</organism>
<dbReference type="OrthoDB" id="9806984at2"/>
<dbReference type="RefSeq" id="WP_043870282.1">
    <property type="nucleotide sequence ID" value="NZ_CP004393.1"/>
</dbReference>
<evidence type="ECO:0000256" key="5">
    <source>
        <dbReference type="ARBA" id="ARBA00022989"/>
    </source>
</evidence>
<reference evidence="9 10" key="1">
    <citation type="journal article" date="2014" name="Int. J. Syst. Evol. Microbiol.">
        <title>Celeribacter indicus sp. nov., a polycyclic aromatic hydrocarbon-degrading bacterium from deep-sea sediment and reclassification of Huaishuia halophila as Celeribacter halophilus comb. nov.</title>
        <authorList>
            <person name="Lai Q."/>
            <person name="Cao J."/>
            <person name="Yuan J."/>
            <person name="Li F."/>
            <person name="Shao Z."/>
        </authorList>
    </citation>
    <scope>NUCLEOTIDE SEQUENCE [LARGE SCALE GENOMIC DNA]</scope>
    <source>
        <strain evidence="9">P73</strain>
    </source>
</reference>
<evidence type="ECO:0000259" key="8">
    <source>
        <dbReference type="Pfam" id="PF02470"/>
    </source>
</evidence>
<accession>A0A0B5DXT2</accession>
<feature type="transmembrane region" description="Helical" evidence="7">
    <location>
        <begin position="24"/>
        <end position="44"/>
    </location>
</feature>
<dbReference type="Pfam" id="PF02470">
    <property type="entry name" value="MlaD"/>
    <property type="match status" value="3"/>
</dbReference>
<feature type="domain" description="Mce/MlaD" evidence="8">
    <location>
        <begin position="164"/>
        <end position="224"/>
    </location>
</feature>
<keyword evidence="6 7" id="KW-0472">Membrane</keyword>
<gene>
    <name evidence="9" type="ORF">P73_3094</name>
</gene>
<evidence type="ECO:0000313" key="10">
    <source>
        <dbReference type="Proteomes" id="UP000031521"/>
    </source>
</evidence>
<dbReference type="InterPro" id="IPR051800">
    <property type="entry name" value="PqiA-PqiB_transport"/>
</dbReference>
<dbReference type="HOGENOM" id="CLU_018765_3_0_5"/>
<evidence type="ECO:0000256" key="3">
    <source>
        <dbReference type="ARBA" id="ARBA00022519"/>
    </source>
</evidence>
<name>A0A0B5DXT2_9RHOB</name>
<evidence type="ECO:0000256" key="1">
    <source>
        <dbReference type="ARBA" id="ARBA00004533"/>
    </source>
</evidence>
<evidence type="ECO:0000256" key="2">
    <source>
        <dbReference type="ARBA" id="ARBA00022475"/>
    </source>
</evidence>
<dbReference type="STRING" id="1208324.P73_3094"/>
<protein>
    <submittedName>
        <fullName evidence="9">Paraquat-inducible protein B</fullName>
    </submittedName>
</protein>
<feature type="domain" description="Mce/MlaD" evidence="8">
    <location>
        <begin position="296"/>
        <end position="386"/>
    </location>
</feature>
<evidence type="ECO:0000256" key="7">
    <source>
        <dbReference type="SAM" id="Phobius"/>
    </source>
</evidence>
<dbReference type="AlphaFoldDB" id="A0A0B5DXT2"/>
<keyword evidence="5 7" id="KW-1133">Transmembrane helix</keyword>
<dbReference type="GO" id="GO:0005886">
    <property type="term" value="C:plasma membrane"/>
    <property type="evidence" value="ECO:0007669"/>
    <property type="project" value="UniProtKB-SubCell"/>
</dbReference>